<evidence type="ECO:0000256" key="1">
    <source>
        <dbReference type="SAM" id="Phobius"/>
    </source>
</evidence>
<proteinExistence type="predicted"/>
<keyword evidence="1" id="KW-0812">Transmembrane</keyword>
<evidence type="ECO:0000313" key="2">
    <source>
        <dbReference type="EMBL" id="GGP22782.1"/>
    </source>
</evidence>
<keyword evidence="3" id="KW-1185">Reference proteome</keyword>
<dbReference type="Proteomes" id="UP000637267">
    <property type="component" value="Unassembled WGS sequence"/>
</dbReference>
<comment type="caution">
    <text evidence="2">The sequence shown here is derived from an EMBL/GenBank/DDBJ whole genome shotgun (WGS) entry which is preliminary data.</text>
</comment>
<feature type="transmembrane region" description="Helical" evidence="1">
    <location>
        <begin position="72"/>
        <end position="92"/>
    </location>
</feature>
<reference evidence="3" key="1">
    <citation type="journal article" date="2019" name="Int. J. Syst. Evol. Microbiol.">
        <title>The Global Catalogue of Microorganisms (GCM) 10K type strain sequencing project: providing services to taxonomists for standard genome sequencing and annotation.</title>
        <authorList>
            <consortium name="The Broad Institute Genomics Platform"/>
            <consortium name="The Broad Institute Genome Sequencing Center for Infectious Disease"/>
            <person name="Wu L."/>
            <person name="Ma J."/>
        </authorList>
    </citation>
    <scope>NUCLEOTIDE SEQUENCE [LARGE SCALE GENOMIC DNA]</scope>
    <source>
        <strain evidence="3">CGMCC 1.8859</strain>
    </source>
</reference>
<keyword evidence="1" id="KW-0472">Membrane</keyword>
<organism evidence="2 3">
    <name type="scientific">Silvimonas iriomotensis</name>
    <dbReference type="NCBI Taxonomy" id="449662"/>
    <lineage>
        <taxon>Bacteria</taxon>
        <taxon>Pseudomonadati</taxon>
        <taxon>Pseudomonadota</taxon>
        <taxon>Betaproteobacteria</taxon>
        <taxon>Neisseriales</taxon>
        <taxon>Chitinibacteraceae</taxon>
        <taxon>Silvimonas</taxon>
    </lineage>
</organism>
<sequence>MLRRLKAAGLHLLISLTVFCLILGLLIHYCYPWPYYEINGLFQGLRITASVDIVLGPLMTGLVYVQGKSKRALYFDFVVIAIVQIGALIYGVTTLYSQRPLVSAFLDRGFQTLRLSDLPKSQADWGNLVQLREQSPIQPPLLAVRPGQTSEESAHMFGTEMASSGFPPEFTSRLEPVPAHWSQIVSASLALPAKLPAKDQAVVDAFIAEHKIALKDLALFPLKGAFDSCTVAFARKDGQFVGYMSLQPDRYTVSPFARKHG</sequence>
<name>A0ABQ2PB90_9NEIS</name>
<feature type="transmembrane region" description="Helical" evidence="1">
    <location>
        <begin position="47"/>
        <end position="65"/>
    </location>
</feature>
<dbReference type="EMBL" id="BMLX01000003">
    <property type="protein sequence ID" value="GGP22782.1"/>
    <property type="molecule type" value="Genomic_DNA"/>
</dbReference>
<keyword evidence="1" id="KW-1133">Transmembrane helix</keyword>
<evidence type="ECO:0000313" key="3">
    <source>
        <dbReference type="Proteomes" id="UP000637267"/>
    </source>
</evidence>
<protein>
    <submittedName>
        <fullName evidence="2">Uncharacterized protein</fullName>
    </submittedName>
</protein>
<accession>A0ABQ2PB90</accession>
<feature type="transmembrane region" description="Helical" evidence="1">
    <location>
        <begin position="7"/>
        <end position="27"/>
    </location>
</feature>
<gene>
    <name evidence="2" type="ORF">GCM10010970_27820</name>
</gene>